<dbReference type="RefSeq" id="WP_115217706.1">
    <property type="nucleotide sequence ID" value="NZ_UHIA01000003.1"/>
</dbReference>
<keyword evidence="2 3" id="KW-0040">ANK repeat</keyword>
<dbReference type="EMBL" id="UHIA01000003">
    <property type="protein sequence ID" value="SUO92159.1"/>
    <property type="molecule type" value="Genomic_DNA"/>
</dbReference>
<dbReference type="SMART" id="SM00248">
    <property type="entry name" value="ANK"/>
    <property type="match status" value="3"/>
</dbReference>
<sequence length="180" mass="20437">MNYDMSGVEILEALDVGDTVKVEKIIKSNPHRSLLEVTEKEKWNWLHKSLMGFNPINPPKSVIEFLIRKGISINAQDIYGMTPLHYAMRARNAEAVIALLEAGADPNIPNQDRAIPLAMIRAMPERLDILELMLKKGADIHFHNGEYEVLEGIKKNRGDEAIFKPVIEMMENFSQKKSRA</sequence>
<keyword evidence="5" id="KW-1185">Reference proteome</keyword>
<evidence type="ECO:0000256" key="3">
    <source>
        <dbReference type="PROSITE-ProRule" id="PRU00023"/>
    </source>
</evidence>
<name>A0A380MJT3_9GAMM</name>
<protein>
    <submittedName>
        <fullName evidence="4">Ribulose-5-phosphate 4-epimerase and related epimerases and aldolases</fullName>
    </submittedName>
</protein>
<dbReference type="PROSITE" id="PS50297">
    <property type="entry name" value="ANK_REP_REGION"/>
    <property type="match status" value="1"/>
</dbReference>
<accession>A0A380MJT3</accession>
<dbReference type="Pfam" id="PF12796">
    <property type="entry name" value="Ank_2"/>
    <property type="match status" value="1"/>
</dbReference>
<dbReference type="PANTHER" id="PTHR24171:SF8">
    <property type="entry name" value="BRCA1-ASSOCIATED RING DOMAIN PROTEIN 1"/>
    <property type="match status" value="1"/>
</dbReference>
<dbReference type="Gene3D" id="1.25.40.20">
    <property type="entry name" value="Ankyrin repeat-containing domain"/>
    <property type="match status" value="1"/>
</dbReference>
<keyword evidence="1" id="KW-0677">Repeat</keyword>
<evidence type="ECO:0000313" key="5">
    <source>
        <dbReference type="Proteomes" id="UP000254575"/>
    </source>
</evidence>
<dbReference type="InterPro" id="IPR036770">
    <property type="entry name" value="Ankyrin_rpt-contain_sf"/>
</dbReference>
<dbReference type="PROSITE" id="PS50088">
    <property type="entry name" value="ANK_REPEAT"/>
    <property type="match status" value="1"/>
</dbReference>
<dbReference type="InterPro" id="IPR002110">
    <property type="entry name" value="Ankyrin_rpt"/>
</dbReference>
<feature type="repeat" description="ANK" evidence="3">
    <location>
        <begin position="79"/>
        <end position="111"/>
    </location>
</feature>
<evidence type="ECO:0000256" key="2">
    <source>
        <dbReference type="ARBA" id="ARBA00023043"/>
    </source>
</evidence>
<proteinExistence type="predicted"/>
<reference evidence="4 5" key="1">
    <citation type="submission" date="2018-06" db="EMBL/GenBank/DDBJ databases">
        <authorList>
            <consortium name="Pathogen Informatics"/>
            <person name="Doyle S."/>
        </authorList>
    </citation>
    <scope>NUCLEOTIDE SEQUENCE [LARGE SCALE GENOMIC DNA]</scope>
    <source>
        <strain evidence="4 5">NCTC10717</strain>
    </source>
</reference>
<gene>
    <name evidence="4" type="ORF">NCTC10717_00408</name>
</gene>
<dbReference type="GO" id="GO:0004842">
    <property type="term" value="F:ubiquitin-protein transferase activity"/>
    <property type="evidence" value="ECO:0007669"/>
    <property type="project" value="TreeGrafter"/>
</dbReference>
<evidence type="ECO:0000256" key="1">
    <source>
        <dbReference type="ARBA" id="ARBA00022737"/>
    </source>
</evidence>
<dbReference type="PANTHER" id="PTHR24171">
    <property type="entry name" value="ANKYRIN REPEAT DOMAIN-CONTAINING PROTEIN 39-RELATED"/>
    <property type="match status" value="1"/>
</dbReference>
<evidence type="ECO:0000313" key="4">
    <source>
        <dbReference type="EMBL" id="SUO92159.1"/>
    </source>
</evidence>
<dbReference type="Proteomes" id="UP000254575">
    <property type="component" value="Unassembled WGS sequence"/>
</dbReference>
<dbReference type="SUPFAM" id="SSF48403">
    <property type="entry name" value="Ankyrin repeat"/>
    <property type="match status" value="1"/>
</dbReference>
<dbReference type="PRINTS" id="PR01415">
    <property type="entry name" value="ANKYRIN"/>
</dbReference>
<dbReference type="AlphaFoldDB" id="A0A380MJT3"/>
<organism evidence="4 5">
    <name type="scientific">Suttonella indologenes</name>
    <dbReference type="NCBI Taxonomy" id="13276"/>
    <lineage>
        <taxon>Bacteria</taxon>
        <taxon>Pseudomonadati</taxon>
        <taxon>Pseudomonadota</taxon>
        <taxon>Gammaproteobacteria</taxon>
        <taxon>Cardiobacteriales</taxon>
        <taxon>Cardiobacteriaceae</taxon>
        <taxon>Suttonella</taxon>
    </lineage>
</organism>
<dbReference type="OrthoDB" id="6087427at2"/>
<dbReference type="GO" id="GO:0085020">
    <property type="term" value="P:protein K6-linked ubiquitination"/>
    <property type="evidence" value="ECO:0007669"/>
    <property type="project" value="TreeGrafter"/>
</dbReference>